<dbReference type="Proteomes" id="UP000002027">
    <property type="component" value="Chromosome 2"/>
</dbReference>
<dbReference type="EMBL" id="CP001824">
    <property type="protein sequence ID" value="ACZ39961.1"/>
    <property type="molecule type" value="Genomic_DNA"/>
</dbReference>
<keyword evidence="1" id="KW-1133">Transmembrane helix</keyword>
<dbReference type="GO" id="GO:0006508">
    <property type="term" value="P:proteolysis"/>
    <property type="evidence" value="ECO:0007669"/>
    <property type="project" value="InterPro"/>
</dbReference>
<dbReference type="GO" id="GO:0008235">
    <property type="term" value="F:metalloexopeptidase activity"/>
    <property type="evidence" value="ECO:0007669"/>
    <property type="project" value="InterPro"/>
</dbReference>
<dbReference type="Pfam" id="PF04389">
    <property type="entry name" value="Peptidase_M28"/>
    <property type="match status" value="1"/>
</dbReference>
<dbReference type="OrthoDB" id="151758at2"/>
<accession>D1C818</accession>
<feature type="transmembrane region" description="Helical" evidence="1">
    <location>
        <begin position="77"/>
        <end position="94"/>
    </location>
</feature>
<dbReference type="InParanoid" id="D1C818"/>
<feature type="transmembrane region" description="Helical" evidence="1">
    <location>
        <begin position="53"/>
        <end position="71"/>
    </location>
</feature>
<dbReference type="STRING" id="479434.Sthe_2546"/>
<evidence type="ECO:0000313" key="4">
    <source>
        <dbReference type="Proteomes" id="UP000002027"/>
    </source>
</evidence>
<dbReference type="HOGENOM" id="CLU_703749_0_0_0"/>
<keyword evidence="1" id="KW-0472">Membrane</keyword>
<protein>
    <recommendedName>
        <fullName evidence="2">Peptidase M28 domain-containing protein</fullName>
    </recommendedName>
</protein>
<dbReference type="Gene3D" id="3.40.630.10">
    <property type="entry name" value="Zn peptidases"/>
    <property type="match status" value="1"/>
</dbReference>
<organism evidence="3 4">
    <name type="scientific">Sphaerobacter thermophilus (strain ATCC 49802 / DSM 20745 / KCCM 41009 / NCIMB 13125 / S 6022)</name>
    <dbReference type="NCBI Taxonomy" id="479434"/>
    <lineage>
        <taxon>Bacteria</taxon>
        <taxon>Pseudomonadati</taxon>
        <taxon>Thermomicrobiota</taxon>
        <taxon>Thermomicrobia</taxon>
        <taxon>Sphaerobacterales</taxon>
        <taxon>Sphaerobacterineae</taxon>
        <taxon>Sphaerobacteraceae</taxon>
        <taxon>Sphaerobacter</taxon>
    </lineage>
</organism>
<evidence type="ECO:0000256" key="1">
    <source>
        <dbReference type="SAM" id="Phobius"/>
    </source>
</evidence>
<dbReference type="RefSeq" id="WP_012873001.1">
    <property type="nucleotide sequence ID" value="NC_013524.1"/>
</dbReference>
<feature type="domain" description="Peptidase M28" evidence="2">
    <location>
        <begin position="214"/>
        <end position="381"/>
    </location>
</feature>
<evidence type="ECO:0000259" key="2">
    <source>
        <dbReference type="Pfam" id="PF04389"/>
    </source>
</evidence>
<feature type="transmembrane region" description="Helical" evidence="1">
    <location>
        <begin position="184"/>
        <end position="204"/>
    </location>
</feature>
<evidence type="ECO:0000313" key="3">
    <source>
        <dbReference type="EMBL" id="ACZ39961.1"/>
    </source>
</evidence>
<dbReference type="InterPro" id="IPR045175">
    <property type="entry name" value="M28_fam"/>
</dbReference>
<dbReference type="InterPro" id="IPR007484">
    <property type="entry name" value="Peptidase_M28"/>
</dbReference>
<gene>
    <name evidence="3" type="ordered locus">Sthe_2546</name>
</gene>
<dbReference type="KEGG" id="sti:Sthe_2546"/>
<reference evidence="3 4" key="2">
    <citation type="journal article" date="2010" name="Stand. Genomic Sci.">
        <title>Complete genome sequence of Desulfohalobium retbaense type strain (HR(100)).</title>
        <authorList>
            <person name="Spring S."/>
            <person name="Nolan M."/>
            <person name="Lapidus A."/>
            <person name="Glavina Del Rio T."/>
            <person name="Copeland A."/>
            <person name="Tice H."/>
            <person name="Cheng J.F."/>
            <person name="Lucas S."/>
            <person name="Land M."/>
            <person name="Chen F."/>
            <person name="Bruce D."/>
            <person name="Goodwin L."/>
            <person name="Pitluck S."/>
            <person name="Ivanova N."/>
            <person name="Mavromatis K."/>
            <person name="Mikhailova N."/>
            <person name="Pati A."/>
            <person name="Chen A."/>
            <person name="Palaniappan K."/>
            <person name="Hauser L."/>
            <person name="Chang Y.J."/>
            <person name="Jeffries C.D."/>
            <person name="Munk C."/>
            <person name="Kiss H."/>
            <person name="Chain P."/>
            <person name="Han C."/>
            <person name="Brettin T."/>
            <person name="Detter J.C."/>
            <person name="Schuler E."/>
            <person name="Goker M."/>
            <person name="Rohde M."/>
            <person name="Bristow J."/>
            <person name="Eisen J.A."/>
            <person name="Markowitz V."/>
            <person name="Hugenholtz P."/>
            <person name="Kyrpides N.C."/>
            <person name="Klenk H.P."/>
        </authorList>
    </citation>
    <scope>NUCLEOTIDE SEQUENCE [LARGE SCALE GENOMIC DNA]</scope>
    <source>
        <strain evidence="4">ATCC 49802 / DSM 20745 / S 6022</strain>
    </source>
</reference>
<dbReference type="PANTHER" id="PTHR12147:SF26">
    <property type="entry name" value="PEPTIDASE M28 DOMAIN-CONTAINING PROTEIN"/>
    <property type="match status" value="1"/>
</dbReference>
<feature type="transmembrane region" description="Helical" evidence="1">
    <location>
        <begin position="158"/>
        <end position="178"/>
    </location>
</feature>
<dbReference type="SUPFAM" id="SSF53187">
    <property type="entry name" value="Zn-dependent exopeptidases"/>
    <property type="match status" value="1"/>
</dbReference>
<dbReference type="AlphaFoldDB" id="D1C818"/>
<dbReference type="PANTHER" id="PTHR12147">
    <property type="entry name" value="METALLOPEPTIDASE M28 FAMILY MEMBER"/>
    <property type="match status" value="1"/>
</dbReference>
<keyword evidence="1" id="KW-0812">Transmembrane</keyword>
<reference evidence="4" key="1">
    <citation type="submission" date="2009-11" db="EMBL/GenBank/DDBJ databases">
        <title>The complete chromosome 2 of Sphaerobacter thermophilus DSM 20745.</title>
        <authorList>
            <person name="Lucas S."/>
            <person name="Copeland A."/>
            <person name="Lapidus A."/>
            <person name="Glavina del Rio T."/>
            <person name="Dalin E."/>
            <person name="Tice H."/>
            <person name="Bruce D."/>
            <person name="Goodwin L."/>
            <person name="Pitluck S."/>
            <person name="Kyrpides N."/>
            <person name="Mavromatis K."/>
            <person name="Ivanova N."/>
            <person name="Mikhailova N."/>
            <person name="LaButti K.M."/>
            <person name="Clum A."/>
            <person name="Sun H.I."/>
            <person name="Brettin T."/>
            <person name="Detter J.C."/>
            <person name="Han C."/>
            <person name="Larimer F."/>
            <person name="Land M."/>
            <person name="Hauser L."/>
            <person name="Markowitz V."/>
            <person name="Cheng J.F."/>
            <person name="Hugenholtz P."/>
            <person name="Woyke T."/>
            <person name="Wu D."/>
            <person name="Steenblock K."/>
            <person name="Schneider S."/>
            <person name="Pukall R."/>
            <person name="Goeker M."/>
            <person name="Klenk H.P."/>
            <person name="Eisen J.A."/>
        </authorList>
    </citation>
    <scope>NUCLEOTIDE SEQUENCE [LARGE SCALE GENOMIC DNA]</scope>
    <source>
        <strain evidence="4">ATCC 49802 / DSM 20745 / S 6022</strain>
    </source>
</reference>
<proteinExistence type="predicted"/>
<name>D1C818_SPHTD</name>
<sequence length="408" mass="43550">MAVDPNDIATLATRIGPRPPGSPYERRAAGYVIERLQQMGVASTLLPVRIPRGFNLVYATLFVVAALSVPLALVSEILALVISLAALVLAALEVTGRPALSRLAATRISHNVLGLIAPARGLPAGEREQPRRVVITAHLDTARSGWLSQQPIVARLRLLAVATAASMILLPVLQAVALATPSRIPWYASLVPLVILIGATVLLLQRELRGVPVAGANDDASGVAALLSIAGALRRNPPRELEVWLLFTAGAEAGGAGIRQFLRDNLFDPDRTSFISLDSVGAGNIRFTRGEGLLLLRRSSPMLLRIAGEVAREHPEWGLRPQTHRLPATDQSVVLLHGYTAIGLFAADDQGFIPNWHQTSDTPERVDIRTVARAVDVALAMIRHLDTSANHESVAPSLGSEPGTTSRP</sequence>
<dbReference type="eggNOG" id="COG2234">
    <property type="taxonomic scope" value="Bacteria"/>
</dbReference>
<keyword evidence="4" id="KW-1185">Reference proteome</keyword>